<evidence type="ECO:0000256" key="1">
    <source>
        <dbReference type="ARBA" id="ARBA00001946"/>
    </source>
</evidence>
<keyword evidence="3 5" id="KW-0460">Magnesium</keyword>
<evidence type="ECO:0000259" key="6">
    <source>
        <dbReference type="Pfam" id="PF03328"/>
    </source>
</evidence>
<dbReference type="PIRSF" id="PIRSF015582">
    <property type="entry name" value="Cit_lyase_B"/>
    <property type="match status" value="1"/>
</dbReference>
<feature type="binding site" evidence="5">
    <location>
        <position position="167"/>
    </location>
    <ligand>
        <name>Mg(2+)</name>
        <dbReference type="ChEBI" id="CHEBI:18420"/>
    </ligand>
</feature>
<evidence type="ECO:0000313" key="9">
    <source>
        <dbReference type="Proteomes" id="UP001173597"/>
    </source>
</evidence>
<evidence type="ECO:0000256" key="4">
    <source>
        <dbReference type="PIRSR" id="PIRSR015582-1"/>
    </source>
</evidence>
<comment type="cofactor">
    <cofactor evidence="1">
        <name>Mg(2+)</name>
        <dbReference type="ChEBI" id="CHEBI:18420"/>
    </cofactor>
</comment>
<evidence type="ECO:0000313" key="8">
    <source>
        <dbReference type="EMBL" id="MDK5172239.1"/>
    </source>
</evidence>
<comment type="caution">
    <text evidence="7">The sequence shown here is derived from an EMBL/GenBank/DDBJ whole genome shotgun (WGS) entry which is preliminary data.</text>
</comment>
<evidence type="ECO:0000313" key="7">
    <source>
        <dbReference type="EMBL" id="MDK4769078.1"/>
    </source>
</evidence>
<sequence length="289" mass="31980">MMRLQIYINHLGGKGMSVEISYLFVPANKEVMFSKALASGTDAIIIDLEDAVHPNEKPLGRDNVLSWLHKINKSSIKTGIYIRINHPNDKEFDDDISLLNSLNKPLITGVMVPKLECSETIVHINSRLNSGISRLPFIGIIETARGLYHCESIACSGVVRLAFGSLDYSHDINCLQTPEALLYARSRIVVASRLANLSPPIDCVTPEFCTSETLLTDCCHARSLGFGAKLCIHPDQINVVAKAFSPTEEQIKWAEEVLKQSRDNYAFQVGGSMVDLPLIKQAVRLMNSK</sequence>
<dbReference type="SUPFAM" id="SSF51621">
    <property type="entry name" value="Phosphoenolpyruvate/pyruvate domain"/>
    <property type="match status" value="1"/>
</dbReference>
<organism evidence="7 9">
    <name type="scientific">Serratia nevei</name>
    <dbReference type="NCBI Taxonomy" id="2703794"/>
    <lineage>
        <taxon>Bacteria</taxon>
        <taxon>Pseudomonadati</taxon>
        <taxon>Pseudomonadota</taxon>
        <taxon>Gammaproteobacteria</taxon>
        <taxon>Enterobacterales</taxon>
        <taxon>Yersiniaceae</taxon>
        <taxon>Serratia</taxon>
    </lineage>
</organism>
<feature type="binding site" evidence="5">
    <location>
        <position position="142"/>
    </location>
    <ligand>
        <name>Mg(2+)</name>
        <dbReference type="ChEBI" id="CHEBI:18420"/>
    </ligand>
</feature>
<dbReference type="EMBL" id="JARTOI010000032">
    <property type="protein sequence ID" value="MDK5172239.1"/>
    <property type="molecule type" value="Genomic_DNA"/>
</dbReference>
<name>A0AAW6XG21_9GAMM</name>
<keyword evidence="7" id="KW-0456">Lyase</keyword>
<evidence type="ECO:0000256" key="5">
    <source>
        <dbReference type="PIRSR" id="PIRSR015582-2"/>
    </source>
</evidence>
<evidence type="ECO:0000256" key="3">
    <source>
        <dbReference type="ARBA" id="ARBA00022842"/>
    </source>
</evidence>
<evidence type="ECO:0000256" key="2">
    <source>
        <dbReference type="ARBA" id="ARBA00022723"/>
    </source>
</evidence>
<dbReference type="GO" id="GO:0000287">
    <property type="term" value="F:magnesium ion binding"/>
    <property type="evidence" value="ECO:0007669"/>
    <property type="project" value="TreeGrafter"/>
</dbReference>
<dbReference type="EMBL" id="JARTLO010000052">
    <property type="protein sequence ID" value="MDK4769078.1"/>
    <property type="molecule type" value="Genomic_DNA"/>
</dbReference>
<feature type="binding site" evidence="4">
    <location>
        <position position="142"/>
    </location>
    <ligand>
        <name>substrate</name>
    </ligand>
</feature>
<dbReference type="InterPro" id="IPR011206">
    <property type="entry name" value="Citrate_lyase_beta/mcl1/mcl2"/>
</dbReference>
<accession>A0AAW6XG21</accession>
<reference evidence="7" key="1">
    <citation type="submission" date="2023-01" db="EMBL/GenBank/DDBJ databases">
        <title>Genomic dissection of endemic carbapenem resistance: metallo-beta-lactamase gene dissemination through clonal, plasmid and integron transfer pathways.</title>
        <authorList>
            <person name="Macesic N."/>
        </authorList>
    </citation>
    <scope>NUCLEOTIDE SEQUENCE</scope>
    <source>
        <strain evidence="8">CPO382</strain>
        <strain evidence="7">CPO573</strain>
    </source>
</reference>
<dbReference type="InterPro" id="IPR005000">
    <property type="entry name" value="Aldolase/citrate-lyase_domain"/>
</dbReference>
<dbReference type="AlphaFoldDB" id="A0AAW6XG21"/>
<dbReference type="RefSeq" id="WP_223294880.1">
    <property type="nucleotide sequence ID" value="NZ_CP115009.1"/>
</dbReference>
<keyword evidence="10" id="KW-1185">Reference proteome</keyword>
<feature type="domain" description="HpcH/HpaI aldolase/citrate lyase" evidence="6">
    <location>
        <begin position="22"/>
        <end position="234"/>
    </location>
</feature>
<dbReference type="InterPro" id="IPR015813">
    <property type="entry name" value="Pyrv/PenolPyrv_kinase-like_dom"/>
</dbReference>
<evidence type="ECO:0000313" key="10">
    <source>
        <dbReference type="Proteomes" id="UP001174748"/>
    </source>
</evidence>
<gene>
    <name evidence="7" type="ORF">P9854_25255</name>
    <name evidence="8" type="ORF">P9921_17395</name>
</gene>
<dbReference type="GO" id="GO:0016829">
    <property type="term" value="F:lyase activity"/>
    <property type="evidence" value="ECO:0007669"/>
    <property type="project" value="UniProtKB-KW"/>
</dbReference>
<dbReference type="PANTHER" id="PTHR32308">
    <property type="entry name" value="LYASE BETA SUBUNIT, PUTATIVE (AFU_ORTHOLOGUE AFUA_4G13030)-RELATED"/>
    <property type="match status" value="1"/>
</dbReference>
<dbReference type="Proteomes" id="UP001173597">
    <property type="component" value="Unassembled WGS sequence"/>
</dbReference>
<feature type="binding site" evidence="4">
    <location>
        <position position="83"/>
    </location>
    <ligand>
        <name>substrate</name>
    </ligand>
</feature>
<dbReference type="Pfam" id="PF03328">
    <property type="entry name" value="HpcH_HpaI"/>
    <property type="match status" value="1"/>
</dbReference>
<dbReference type="Gene3D" id="3.20.20.60">
    <property type="entry name" value="Phosphoenolpyruvate-binding domains"/>
    <property type="match status" value="1"/>
</dbReference>
<dbReference type="Proteomes" id="UP001174748">
    <property type="component" value="Unassembled WGS sequence"/>
</dbReference>
<dbReference type="PANTHER" id="PTHR32308:SF0">
    <property type="entry name" value="HPCH_HPAI ALDOLASE_CITRATE LYASE DOMAIN-CONTAINING PROTEIN"/>
    <property type="match status" value="1"/>
</dbReference>
<proteinExistence type="predicted"/>
<dbReference type="InterPro" id="IPR040442">
    <property type="entry name" value="Pyrv_kinase-like_dom_sf"/>
</dbReference>
<protein>
    <submittedName>
        <fullName evidence="7">CoA ester lyase</fullName>
    </submittedName>
</protein>
<dbReference type="GO" id="GO:0006107">
    <property type="term" value="P:oxaloacetate metabolic process"/>
    <property type="evidence" value="ECO:0007669"/>
    <property type="project" value="TreeGrafter"/>
</dbReference>
<keyword evidence="2 5" id="KW-0479">Metal-binding</keyword>